<evidence type="ECO:0000256" key="2">
    <source>
        <dbReference type="ARBA" id="ARBA00022448"/>
    </source>
</evidence>
<dbReference type="InterPro" id="IPR005769">
    <property type="entry name" value="PhnE/PtxC"/>
</dbReference>
<dbReference type="Proteomes" id="UP000829069">
    <property type="component" value="Plasmid p1"/>
</dbReference>
<comment type="subcellular location">
    <subcellularLocation>
        <location evidence="1 7">Cell membrane</location>
        <topology evidence="1 7">Multi-pass membrane protein</topology>
    </subcellularLocation>
</comment>
<feature type="region of interest" description="Disordered" evidence="8">
    <location>
        <begin position="1"/>
        <end position="22"/>
    </location>
</feature>
<dbReference type="PANTHER" id="PTHR30043">
    <property type="entry name" value="PHOSPHONATES TRANSPORT SYSTEM PERMEASE PROTEIN"/>
    <property type="match status" value="1"/>
</dbReference>
<dbReference type="RefSeq" id="WP_241915527.1">
    <property type="nucleotide sequence ID" value="NZ_CP093327.1"/>
</dbReference>
<dbReference type="SUPFAM" id="SSF161098">
    <property type="entry name" value="MetI-like"/>
    <property type="match status" value="1"/>
</dbReference>
<dbReference type="Gene3D" id="1.10.3720.10">
    <property type="entry name" value="MetI-like"/>
    <property type="match status" value="1"/>
</dbReference>
<evidence type="ECO:0000256" key="5">
    <source>
        <dbReference type="ARBA" id="ARBA00022989"/>
    </source>
</evidence>
<dbReference type="CDD" id="cd06261">
    <property type="entry name" value="TM_PBP2"/>
    <property type="match status" value="1"/>
</dbReference>
<feature type="transmembrane region" description="Helical" evidence="7">
    <location>
        <begin position="140"/>
        <end position="163"/>
    </location>
</feature>
<keyword evidence="4 7" id="KW-0812">Transmembrane</keyword>
<reference evidence="10 11" key="1">
    <citation type="submission" date="2022-03" db="EMBL/GenBank/DDBJ databases">
        <title>Isotopic signatures of nitrous oxide derived from detoxification processes.</title>
        <authorList>
            <person name="Behrendt U."/>
            <person name="Buchen C."/>
            <person name="Well R."/>
            <person name="Ulrich A."/>
            <person name="Rohe L."/>
            <person name="Kolb S."/>
            <person name="Schloter M."/>
            <person name="Horn M.A."/>
            <person name="Augustin J."/>
        </authorList>
    </citation>
    <scope>NUCLEOTIDE SEQUENCE [LARGE SCALE GENOMIC DNA]</scope>
    <source>
        <strain evidence="10 11">S4-C24</strain>
        <plasmid evidence="10 11">p1</plasmid>
    </source>
</reference>
<evidence type="ECO:0000313" key="11">
    <source>
        <dbReference type="Proteomes" id="UP000829069"/>
    </source>
</evidence>
<dbReference type="InterPro" id="IPR035906">
    <property type="entry name" value="MetI-like_sf"/>
</dbReference>
<dbReference type="PANTHER" id="PTHR30043:SF1">
    <property type="entry name" value="ABC TRANSPORT SYSTEM PERMEASE PROTEIN P69"/>
    <property type="match status" value="1"/>
</dbReference>
<geneLocation type="plasmid" evidence="10 11">
    <name>p1</name>
</geneLocation>
<keyword evidence="6 7" id="KW-0472">Membrane</keyword>
<evidence type="ECO:0000256" key="4">
    <source>
        <dbReference type="ARBA" id="ARBA00022692"/>
    </source>
</evidence>
<sequence>MAVQTNKTGTAHDRMPQDMPAPPARYRRPSAFTFAVLLAAAAFLIHGWSQGAAVSLADLVTGAGRFGEFLTDAFPPDLKRAGPILHSLLVTFEMALLGTLIGVALSVPLAITAARNTTPHRLFYIVSRGFISVCRTIPDLVWALIFVIAVGLGPQAGVLAIAVDVMGFCGRFFADAIEEMDDGVLEGMRSSGAPERAVILGTVLPTCLPSFVGTSMFALEQATRSSVVLGLVGAGGIGIELSVSMALLRYDEALTIILAIFIVVLGVERLSAALRRRILGGKA</sequence>
<feature type="transmembrane region" description="Helical" evidence="7">
    <location>
        <begin position="253"/>
        <end position="272"/>
    </location>
</feature>
<dbReference type="NCBIfam" id="TIGR01097">
    <property type="entry name" value="PhnE"/>
    <property type="match status" value="1"/>
</dbReference>
<keyword evidence="10" id="KW-0614">Plasmid</keyword>
<evidence type="ECO:0000256" key="7">
    <source>
        <dbReference type="RuleBase" id="RU363032"/>
    </source>
</evidence>
<evidence type="ECO:0000256" key="1">
    <source>
        <dbReference type="ARBA" id="ARBA00004651"/>
    </source>
</evidence>
<gene>
    <name evidence="10" type="primary">phnE</name>
    <name evidence="10" type="ORF">MNQ99_18300</name>
</gene>
<keyword evidence="3" id="KW-1003">Cell membrane</keyword>
<keyword evidence="11" id="KW-1185">Reference proteome</keyword>
<feature type="transmembrane region" description="Helical" evidence="7">
    <location>
        <begin position="226"/>
        <end position="247"/>
    </location>
</feature>
<dbReference type="EMBL" id="CP093327">
    <property type="protein sequence ID" value="UNK47828.1"/>
    <property type="molecule type" value="Genomic_DNA"/>
</dbReference>
<dbReference type="PROSITE" id="PS50928">
    <property type="entry name" value="ABC_TM1"/>
    <property type="match status" value="1"/>
</dbReference>
<comment type="similarity">
    <text evidence="7">Belongs to the binding-protein-dependent transport system permease family.</text>
</comment>
<organism evidence="10 11">
    <name type="scientific">Arthrobacter sulfonylureivorans</name>
    <dbReference type="NCBI Taxonomy" id="2486855"/>
    <lineage>
        <taxon>Bacteria</taxon>
        <taxon>Bacillati</taxon>
        <taxon>Actinomycetota</taxon>
        <taxon>Actinomycetes</taxon>
        <taxon>Micrococcales</taxon>
        <taxon>Micrococcaceae</taxon>
        <taxon>Arthrobacter</taxon>
    </lineage>
</organism>
<name>A0ABY3WGZ5_9MICC</name>
<evidence type="ECO:0000259" key="9">
    <source>
        <dbReference type="PROSITE" id="PS50928"/>
    </source>
</evidence>
<accession>A0ABY3WGZ5</accession>
<protein>
    <submittedName>
        <fullName evidence="10">Phosphonate ABC transporter, permease protein PhnE</fullName>
    </submittedName>
</protein>
<dbReference type="InterPro" id="IPR000515">
    <property type="entry name" value="MetI-like"/>
</dbReference>
<dbReference type="Pfam" id="PF00528">
    <property type="entry name" value="BPD_transp_1"/>
    <property type="match status" value="1"/>
</dbReference>
<evidence type="ECO:0000313" key="10">
    <source>
        <dbReference type="EMBL" id="UNK47828.1"/>
    </source>
</evidence>
<feature type="domain" description="ABC transmembrane type-1" evidence="9">
    <location>
        <begin position="88"/>
        <end position="271"/>
    </location>
</feature>
<feature type="transmembrane region" description="Helical" evidence="7">
    <location>
        <begin position="84"/>
        <end position="111"/>
    </location>
</feature>
<keyword evidence="5 7" id="KW-1133">Transmembrane helix</keyword>
<feature type="transmembrane region" description="Helical" evidence="7">
    <location>
        <begin position="197"/>
        <end position="219"/>
    </location>
</feature>
<proteinExistence type="inferred from homology"/>
<evidence type="ECO:0000256" key="8">
    <source>
        <dbReference type="SAM" id="MobiDB-lite"/>
    </source>
</evidence>
<keyword evidence="2 7" id="KW-0813">Transport</keyword>
<evidence type="ECO:0000256" key="3">
    <source>
        <dbReference type="ARBA" id="ARBA00022475"/>
    </source>
</evidence>
<evidence type="ECO:0000256" key="6">
    <source>
        <dbReference type="ARBA" id="ARBA00023136"/>
    </source>
</evidence>